<dbReference type="InterPro" id="IPR009075">
    <property type="entry name" value="AcylCo_DH/oxidase_C"/>
</dbReference>
<dbReference type="OMA" id="LTWKAAH"/>
<evidence type="ECO:0000256" key="2">
    <source>
        <dbReference type="ARBA" id="ARBA00009347"/>
    </source>
</evidence>
<gene>
    <name evidence="7" type="ORF">BDV34DRAFT_211530</name>
</gene>
<dbReference type="AlphaFoldDB" id="A0A5N6DRJ9"/>
<dbReference type="GO" id="GO:0033539">
    <property type="term" value="P:fatty acid beta-oxidation using acyl-CoA dehydrogenase"/>
    <property type="evidence" value="ECO:0007669"/>
    <property type="project" value="TreeGrafter"/>
</dbReference>
<dbReference type="Pfam" id="PF02771">
    <property type="entry name" value="Acyl-CoA_dh_N"/>
    <property type="match status" value="1"/>
</dbReference>
<dbReference type="Gene3D" id="2.40.110.10">
    <property type="entry name" value="Butyryl-CoA Dehydrogenase, subunit A, domain 2"/>
    <property type="match status" value="1"/>
</dbReference>
<dbReference type="VEuPathDB" id="FungiDB:BDV34DRAFT_211530"/>
<evidence type="ECO:0000256" key="4">
    <source>
        <dbReference type="ARBA" id="ARBA00022827"/>
    </source>
</evidence>
<dbReference type="GO" id="GO:0050660">
    <property type="term" value="F:flavin adenine dinucleotide binding"/>
    <property type="evidence" value="ECO:0007669"/>
    <property type="project" value="InterPro"/>
</dbReference>
<accession>A0A5N6DRJ9</accession>
<dbReference type="InterPro" id="IPR037069">
    <property type="entry name" value="AcylCoA_DH/ox_N_sf"/>
</dbReference>
<evidence type="ECO:0000313" key="8">
    <source>
        <dbReference type="Proteomes" id="UP000326532"/>
    </source>
</evidence>
<dbReference type="Pfam" id="PF00441">
    <property type="entry name" value="Acyl-CoA_dh_1"/>
    <property type="match status" value="1"/>
</dbReference>
<comment type="cofactor">
    <cofactor evidence="1">
        <name>FAD</name>
        <dbReference type="ChEBI" id="CHEBI:57692"/>
    </cofactor>
</comment>
<organism evidence="7 8">
    <name type="scientific">Aspergillus parasiticus</name>
    <dbReference type="NCBI Taxonomy" id="5067"/>
    <lineage>
        <taxon>Eukaryota</taxon>
        <taxon>Fungi</taxon>
        <taxon>Dikarya</taxon>
        <taxon>Ascomycota</taxon>
        <taxon>Pezizomycotina</taxon>
        <taxon>Eurotiomycetes</taxon>
        <taxon>Eurotiomycetidae</taxon>
        <taxon>Eurotiales</taxon>
        <taxon>Aspergillaceae</taxon>
        <taxon>Aspergillus</taxon>
        <taxon>Aspergillus subgen. Circumdati</taxon>
    </lineage>
</organism>
<evidence type="ECO:0000259" key="6">
    <source>
        <dbReference type="Pfam" id="PF02771"/>
    </source>
</evidence>
<dbReference type="InterPro" id="IPR036250">
    <property type="entry name" value="AcylCo_DH-like_C"/>
</dbReference>
<dbReference type="EMBL" id="ML734956">
    <property type="protein sequence ID" value="KAB8207504.1"/>
    <property type="molecule type" value="Genomic_DNA"/>
</dbReference>
<dbReference type="InterPro" id="IPR013786">
    <property type="entry name" value="AcylCoA_DH/ox_N"/>
</dbReference>
<dbReference type="PANTHER" id="PTHR43884:SF12">
    <property type="entry name" value="ISOVALERYL-COA DEHYDROGENASE, MITOCHONDRIAL-RELATED"/>
    <property type="match status" value="1"/>
</dbReference>
<dbReference type="GO" id="GO:0046359">
    <property type="term" value="P:butyrate catabolic process"/>
    <property type="evidence" value="ECO:0007669"/>
    <property type="project" value="TreeGrafter"/>
</dbReference>
<reference evidence="7 8" key="1">
    <citation type="submission" date="2019-04" db="EMBL/GenBank/DDBJ databases">
        <title>Fungal friends and foes A comparative genomics study of 23 Aspergillus species from section Flavi.</title>
        <authorList>
            <consortium name="DOE Joint Genome Institute"/>
            <person name="Kjaerbolling I."/>
            <person name="Vesth T.C."/>
            <person name="Frisvad J.C."/>
            <person name="Nybo J.L."/>
            <person name="Theobald S."/>
            <person name="Kildgaard S."/>
            <person name="Petersen T.I."/>
            <person name="Kuo A."/>
            <person name="Sato A."/>
            <person name="Lyhne E.K."/>
            <person name="Kogle M.E."/>
            <person name="Wiebenga A."/>
            <person name="Kun R.S."/>
            <person name="Lubbers R.J."/>
            <person name="Makela M.R."/>
            <person name="Barry K."/>
            <person name="Chovatia M."/>
            <person name="Clum A."/>
            <person name="Daum C."/>
            <person name="Haridas S."/>
            <person name="He G."/>
            <person name="LaButti K."/>
            <person name="Lipzen A."/>
            <person name="Mondo S."/>
            <person name="Pangilinan J."/>
            <person name="Riley R."/>
            <person name="Salamov A."/>
            <person name="Simmons B.A."/>
            <person name="Magnuson J.K."/>
            <person name="Henrissat B."/>
            <person name="Mortensen U.H."/>
            <person name="Larsen T.O."/>
            <person name="De vries R.P."/>
            <person name="Grigoriev I.V."/>
            <person name="Machida M."/>
            <person name="Baker S.E."/>
            <person name="Andersen M.R."/>
        </authorList>
    </citation>
    <scope>NUCLEOTIDE SEQUENCE [LARGE SCALE GENOMIC DNA]</scope>
    <source>
        <strain evidence="7 8">CBS 117618</strain>
    </source>
</reference>
<evidence type="ECO:0000256" key="1">
    <source>
        <dbReference type="ARBA" id="ARBA00001974"/>
    </source>
</evidence>
<dbReference type="PANTHER" id="PTHR43884">
    <property type="entry name" value="ACYL-COA DEHYDROGENASE"/>
    <property type="match status" value="1"/>
</dbReference>
<keyword evidence="8" id="KW-1185">Reference proteome</keyword>
<keyword evidence="3" id="KW-0285">Flavoprotein</keyword>
<keyword evidence="4" id="KW-0274">FAD</keyword>
<sequence length="424" mass="45543">MIDFELSDAQTRAREHARSFATKHLATAHTLHENLPTPQARFSAIRPLYEEAVKAGLIRAQVPREYNGLGYGLVDMALLTEELYTADVSVALTILATGLGLPPLLIGVSDAQKKDYLSPFTDRKGVPLASLVHSEPGGTASYGTTGLKTTARKVEDGGIFLEAFANTDELLWATNGAGWDDRGADIQCITCRCEDAPYATADAKGQTMFILVTREDVAANPPDAYTVLSHPETIGHRAVSGPHIRFRKFVAKEVIAMPSAGAEVIEAAFTASAGLVGAMAVALMRRCFERTLRFAKSDTRNGTEPIISKQSVADLLIKMKMRCEAGRALAWKACSSLGRVPEAAETAHLAKIFCSENAVQCVIEGMNAVGVQAYQAKFQYGVLPNDAVCLPIFDGGNAGVRRRQVEAVFESTGYPLASTFGSKL</sequence>
<proteinExistence type="inferred from homology"/>
<dbReference type="InterPro" id="IPR009100">
    <property type="entry name" value="AcylCoA_DH/oxidase_NM_dom_sf"/>
</dbReference>
<dbReference type="GO" id="GO:0003995">
    <property type="term" value="F:acyl-CoA dehydrogenase activity"/>
    <property type="evidence" value="ECO:0007669"/>
    <property type="project" value="TreeGrafter"/>
</dbReference>
<feature type="domain" description="Acyl-CoA dehydrogenase/oxidase C-terminal" evidence="5">
    <location>
        <begin position="261"/>
        <end position="405"/>
    </location>
</feature>
<dbReference type="Gene3D" id="1.10.540.10">
    <property type="entry name" value="Acyl-CoA dehydrogenase/oxidase, N-terminal domain"/>
    <property type="match status" value="1"/>
</dbReference>
<evidence type="ECO:0000259" key="5">
    <source>
        <dbReference type="Pfam" id="PF00441"/>
    </source>
</evidence>
<dbReference type="InterPro" id="IPR046373">
    <property type="entry name" value="Acyl-CoA_Oxase/DH_mid-dom_sf"/>
</dbReference>
<dbReference type="SUPFAM" id="SSF56645">
    <property type="entry name" value="Acyl-CoA dehydrogenase NM domain-like"/>
    <property type="match status" value="1"/>
</dbReference>
<protein>
    <submittedName>
        <fullName evidence="7">Nitroalkane oxidase</fullName>
    </submittedName>
</protein>
<dbReference type="Gene3D" id="1.20.140.10">
    <property type="entry name" value="Butyryl-CoA Dehydrogenase, subunit A, domain 3"/>
    <property type="match status" value="1"/>
</dbReference>
<name>A0A5N6DRJ9_ASPPA</name>
<dbReference type="Proteomes" id="UP000326532">
    <property type="component" value="Unassembled WGS sequence"/>
</dbReference>
<feature type="domain" description="Acyl-CoA dehydrogenase/oxidase N-terminal" evidence="6">
    <location>
        <begin position="8"/>
        <end position="121"/>
    </location>
</feature>
<evidence type="ECO:0000313" key="7">
    <source>
        <dbReference type="EMBL" id="KAB8207504.1"/>
    </source>
</evidence>
<comment type="similarity">
    <text evidence="2">Belongs to the acyl-CoA dehydrogenase family.</text>
</comment>
<evidence type="ECO:0000256" key="3">
    <source>
        <dbReference type="ARBA" id="ARBA00022630"/>
    </source>
</evidence>
<dbReference type="SUPFAM" id="SSF47203">
    <property type="entry name" value="Acyl-CoA dehydrogenase C-terminal domain-like"/>
    <property type="match status" value="1"/>
</dbReference>